<evidence type="ECO:0000313" key="3">
    <source>
        <dbReference type="Proteomes" id="UP000276133"/>
    </source>
</evidence>
<feature type="transmembrane region" description="Helical" evidence="1">
    <location>
        <begin position="39"/>
        <end position="58"/>
    </location>
</feature>
<feature type="transmembrane region" description="Helical" evidence="1">
    <location>
        <begin position="211"/>
        <end position="237"/>
    </location>
</feature>
<name>A0A3M7QGB6_BRAPC</name>
<organism evidence="2 3">
    <name type="scientific">Brachionus plicatilis</name>
    <name type="common">Marine rotifer</name>
    <name type="synonym">Brachionus muelleri</name>
    <dbReference type="NCBI Taxonomy" id="10195"/>
    <lineage>
        <taxon>Eukaryota</taxon>
        <taxon>Metazoa</taxon>
        <taxon>Spiralia</taxon>
        <taxon>Gnathifera</taxon>
        <taxon>Rotifera</taxon>
        <taxon>Eurotatoria</taxon>
        <taxon>Monogononta</taxon>
        <taxon>Pseudotrocha</taxon>
        <taxon>Ploima</taxon>
        <taxon>Brachionidae</taxon>
        <taxon>Brachionus</taxon>
    </lineage>
</organism>
<feature type="transmembrane region" description="Helical" evidence="1">
    <location>
        <begin position="6"/>
        <end position="32"/>
    </location>
</feature>
<dbReference type="AlphaFoldDB" id="A0A3M7QGB6"/>
<evidence type="ECO:0000256" key="1">
    <source>
        <dbReference type="SAM" id="Phobius"/>
    </source>
</evidence>
<keyword evidence="1" id="KW-0472">Membrane</keyword>
<keyword evidence="3" id="KW-1185">Reference proteome</keyword>
<comment type="caution">
    <text evidence="2">The sequence shown here is derived from an EMBL/GenBank/DDBJ whole genome shotgun (WGS) entry which is preliminary data.</text>
</comment>
<reference evidence="2 3" key="1">
    <citation type="journal article" date="2018" name="Sci. Rep.">
        <title>Genomic signatures of local adaptation to the degree of environmental predictability in rotifers.</title>
        <authorList>
            <person name="Franch-Gras L."/>
            <person name="Hahn C."/>
            <person name="Garcia-Roger E.M."/>
            <person name="Carmona M.J."/>
            <person name="Serra M."/>
            <person name="Gomez A."/>
        </authorList>
    </citation>
    <scope>NUCLEOTIDE SEQUENCE [LARGE SCALE GENOMIC DNA]</scope>
    <source>
        <strain evidence="2">HYR1</strain>
    </source>
</reference>
<proteinExistence type="predicted"/>
<dbReference type="Proteomes" id="UP000276133">
    <property type="component" value="Unassembled WGS sequence"/>
</dbReference>
<keyword evidence="1" id="KW-1133">Transmembrane helix</keyword>
<dbReference type="EMBL" id="REGN01006321">
    <property type="protein sequence ID" value="RNA10005.1"/>
    <property type="molecule type" value="Genomic_DNA"/>
</dbReference>
<evidence type="ECO:0000313" key="2">
    <source>
        <dbReference type="EMBL" id="RNA10005.1"/>
    </source>
</evidence>
<sequence>MSSVLIFVFSGWVLANVWTNMVGFVLFALIFMPHLFAKSCIILVAFCSLRSIVLRFLLAHHTVMSSANNAKWILSSRSLFATSFMYRTKSRALKQPTCGRPAFMLWLDDSFTKCTEERYGPVRLELEMALSSSVFEIGVSTFSSELSVEFGNASADFVCVFSLFQNCFSLGFESIRVANVEFHFSCLRRRVTFLNEIFQNVTVKYDLTNPVFILLLLQLLLLATLARRTFIVSVFVVPFNIDA</sequence>
<gene>
    <name evidence="2" type="ORF">BpHYR1_026623</name>
</gene>
<accession>A0A3M7QGB6</accession>
<protein>
    <submittedName>
        <fullName evidence="2">Uncharacterized protein</fullName>
    </submittedName>
</protein>
<keyword evidence="1" id="KW-0812">Transmembrane</keyword>